<sequence>MDAPLPATGEVGGRGQVFGVEHDCATEREAECLSSSRRRRNSRAPEPLEAPRGKPGNEARDGPRARPGAIRALLKHRRARRLRRDAPGSQDDQTARRARSERPLRWSKDELQLTSSTFALSGDSAHNQAMVHWSGQNSS</sequence>
<reference evidence="2" key="1">
    <citation type="submission" date="2020-07" db="EMBL/GenBank/DDBJ databases">
        <title>Clarias magur genome sequencing, assembly and annotation.</title>
        <authorList>
            <person name="Kushwaha B."/>
            <person name="Kumar R."/>
            <person name="Das P."/>
            <person name="Joshi C.G."/>
            <person name="Kumar D."/>
            <person name="Nagpure N.S."/>
            <person name="Pandey M."/>
            <person name="Agarwal S."/>
            <person name="Srivastava S."/>
            <person name="Singh M."/>
            <person name="Sahoo L."/>
            <person name="Jayasankar P."/>
            <person name="Meher P.K."/>
            <person name="Koringa P.G."/>
            <person name="Iquebal M.A."/>
            <person name="Das S.P."/>
            <person name="Bit A."/>
            <person name="Patnaik S."/>
            <person name="Patel N."/>
            <person name="Shah T.M."/>
            <person name="Hinsu A."/>
            <person name="Jena J.K."/>
        </authorList>
    </citation>
    <scope>NUCLEOTIDE SEQUENCE</scope>
    <source>
        <strain evidence="2">CIFAMagur01</strain>
        <tissue evidence="2">Testis</tissue>
    </source>
</reference>
<dbReference type="OrthoDB" id="8963537at2759"/>
<keyword evidence="3" id="KW-1185">Reference proteome</keyword>
<evidence type="ECO:0000313" key="2">
    <source>
        <dbReference type="EMBL" id="KAF5909194.1"/>
    </source>
</evidence>
<comment type="caution">
    <text evidence="2">The sequence shown here is derived from an EMBL/GenBank/DDBJ whole genome shotgun (WGS) entry which is preliminary data.</text>
</comment>
<keyword evidence="2" id="KW-0675">Receptor</keyword>
<feature type="non-terminal residue" evidence="2">
    <location>
        <position position="139"/>
    </location>
</feature>
<name>A0A8J4XBK4_CLAMG</name>
<dbReference type="Proteomes" id="UP000727407">
    <property type="component" value="Unassembled WGS sequence"/>
</dbReference>
<protein>
    <submittedName>
        <fullName evidence="2">VPS10 domain-containing receptor SorCS1-like</fullName>
    </submittedName>
</protein>
<dbReference type="AlphaFoldDB" id="A0A8J4XBK4"/>
<feature type="compositionally biased region" description="Basic and acidic residues" evidence="1">
    <location>
        <begin position="49"/>
        <end position="64"/>
    </location>
</feature>
<feature type="compositionally biased region" description="Basic residues" evidence="1">
    <location>
        <begin position="73"/>
        <end position="83"/>
    </location>
</feature>
<evidence type="ECO:0000313" key="3">
    <source>
        <dbReference type="Proteomes" id="UP000727407"/>
    </source>
</evidence>
<gene>
    <name evidence="2" type="ORF">DAT39_000986</name>
</gene>
<dbReference type="EMBL" id="QNUK01000006">
    <property type="protein sequence ID" value="KAF5909194.1"/>
    <property type="molecule type" value="Genomic_DNA"/>
</dbReference>
<proteinExistence type="predicted"/>
<organism evidence="2 3">
    <name type="scientific">Clarias magur</name>
    <name type="common">Asian catfish</name>
    <name type="synonym">Macropteronotus magur</name>
    <dbReference type="NCBI Taxonomy" id="1594786"/>
    <lineage>
        <taxon>Eukaryota</taxon>
        <taxon>Metazoa</taxon>
        <taxon>Chordata</taxon>
        <taxon>Craniata</taxon>
        <taxon>Vertebrata</taxon>
        <taxon>Euteleostomi</taxon>
        <taxon>Actinopterygii</taxon>
        <taxon>Neopterygii</taxon>
        <taxon>Teleostei</taxon>
        <taxon>Ostariophysi</taxon>
        <taxon>Siluriformes</taxon>
        <taxon>Clariidae</taxon>
        <taxon>Clarias</taxon>
    </lineage>
</organism>
<feature type="compositionally biased region" description="Basic and acidic residues" evidence="1">
    <location>
        <begin position="93"/>
        <end position="111"/>
    </location>
</feature>
<accession>A0A8J4XBK4</accession>
<feature type="compositionally biased region" description="Polar residues" evidence="1">
    <location>
        <begin position="112"/>
        <end position="127"/>
    </location>
</feature>
<feature type="region of interest" description="Disordered" evidence="1">
    <location>
        <begin position="28"/>
        <end position="139"/>
    </location>
</feature>
<evidence type="ECO:0000256" key="1">
    <source>
        <dbReference type="SAM" id="MobiDB-lite"/>
    </source>
</evidence>